<feature type="transmembrane region" description="Helical" evidence="2">
    <location>
        <begin position="256"/>
        <end position="285"/>
    </location>
</feature>
<evidence type="ECO:0000256" key="2">
    <source>
        <dbReference type="SAM" id="Phobius"/>
    </source>
</evidence>
<feature type="transmembrane region" description="Helical" evidence="2">
    <location>
        <begin position="216"/>
        <end position="244"/>
    </location>
</feature>
<dbReference type="RefSeq" id="WP_249285205.1">
    <property type="nucleotide sequence ID" value="NZ_JACRSO010000003.1"/>
</dbReference>
<sequence length="288" mass="30195">MGKRYQNDVAISWPVETAERIIGDFFDKEGFVLTDYKGERVWKKGVGLMTAPQFVKTTCRQGGVQIEAWLKFAILPGVYCGEMGLNGFWGFAVKQMLRGRVEALIALLQQPGGQGGAEQIPAQPVTAEQTKRAAVSAPQDEPESLADSAAPAAQSEPATAVTQAESPAVSASVNTAERRADTDAAPAAQSEPAAAEAAQPVPPKMHDPVNKATLSLVMGLVSIVTWLIPLGGLATSIIGIVSAVPGMRSSARGRAVAGLVLSIIFLVISVVAWMINLAGACLVLSDIF</sequence>
<dbReference type="AlphaFoldDB" id="A0A926D1Q4"/>
<feature type="compositionally biased region" description="Low complexity" evidence="1">
    <location>
        <begin position="145"/>
        <end position="160"/>
    </location>
</feature>
<evidence type="ECO:0000313" key="3">
    <source>
        <dbReference type="EMBL" id="MBC8529349.1"/>
    </source>
</evidence>
<evidence type="ECO:0000313" key="4">
    <source>
        <dbReference type="Proteomes" id="UP000654279"/>
    </source>
</evidence>
<dbReference type="Proteomes" id="UP000654279">
    <property type="component" value="Unassembled WGS sequence"/>
</dbReference>
<feature type="compositionally biased region" description="Polar residues" evidence="1">
    <location>
        <begin position="161"/>
        <end position="175"/>
    </location>
</feature>
<dbReference type="EMBL" id="JACRSO010000003">
    <property type="protein sequence ID" value="MBC8529349.1"/>
    <property type="molecule type" value="Genomic_DNA"/>
</dbReference>
<keyword evidence="2" id="KW-0812">Transmembrane</keyword>
<organism evidence="3 4">
    <name type="scientific">Luoshenia tenuis</name>
    <dbReference type="NCBI Taxonomy" id="2763654"/>
    <lineage>
        <taxon>Bacteria</taxon>
        <taxon>Bacillati</taxon>
        <taxon>Bacillota</taxon>
        <taxon>Clostridia</taxon>
        <taxon>Christensenellales</taxon>
        <taxon>Christensenellaceae</taxon>
        <taxon>Luoshenia</taxon>
    </lineage>
</organism>
<accession>A0A926D1Q4</accession>
<reference evidence="3" key="1">
    <citation type="submission" date="2020-08" db="EMBL/GenBank/DDBJ databases">
        <title>Genome public.</title>
        <authorList>
            <person name="Liu C."/>
            <person name="Sun Q."/>
        </authorList>
    </citation>
    <scope>NUCLEOTIDE SEQUENCE</scope>
    <source>
        <strain evidence="3">NSJ-44</strain>
    </source>
</reference>
<comment type="caution">
    <text evidence="3">The sequence shown here is derived from an EMBL/GenBank/DDBJ whole genome shotgun (WGS) entry which is preliminary data.</text>
</comment>
<keyword evidence="4" id="KW-1185">Reference proteome</keyword>
<evidence type="ECO:0008006" key="5">
    <source>
        <dbReference type="Google" id="ProtNLM"/>
    </source>
</evidence>
<feature type="compositionally biased region" description="Low complexity" evidence="1">
    <location>
        <begin position="184"/>
        <end position="199"/>
    </location>
</feature>
<feature type="region of interest" description="Disordered" evidence="1">
    <location>
        <begin position="113"/>
        <end position="206"/>
    </location>
</feature>
<keyword evidence="2" id="KW-1133">Transmembrane helix</keyword>
<proteinExistence type="predicted"/>
<keyword evidence="2" id="KW-0472">Membrane</keyword>
<evidence type="ECO:0000256" key="1">
    <source>
        <dbReference type="SAM" id="MobiDB-lite"/>
    </source>
</evidence>
<protein>
    <recommendedName>
        <fullName evidence="5">DUF4190 domain-containing protein</fullName>
    </recommendedName>
</protein>
<gene>
    <name evidence="3" type="ORF">H8699_07905</name>
</gene>
<name>A0A926D1Q4_9FIRM</name>
<feature type="compositionally biased region" description="Low complexity" evidence="1">
    <location>
        <begin position="113"/>
        <end position="124"/>
    </location>
</feature>